<evidence type="ECO:0000313" key="3">
    <source>
        <dbReference type="Proteomes" id="UP000193144"/>
    </source>
</evidence>
<dbReference type="AlphaFoldDB" id="A0A1Y1ZJC0"/>
<proteinExistence type="predicted"/>
<dbReference type="EMBL" id="MCFA01000074">
    <property type="protein sequence ID" value="ORY10348.1"/>
    <property type="molecule type" value="Genomic_DNA"/>
</dbReference>
<evidence type="ECO:0000313" key="2">
    <source>
        <dbReference type="EMBL" id="ORY10348.1"/>
    </source>
</evidence>
<feature type="compositionally biased region" description="Polar residues" evidence="1">
    <location>
        <begin position="1"/>
        <end position="10"/>
    </location>
</feature>
<evidence type="ECO:0000256" key="1">
    <source>
        <dbReference type="SAM" id="MobiDB-lite"/>
    </source>
</evidence>
<keyword evidence="3" id="KW-1185">Reference proteome</keyword>
<organism evidence="2 3">
    <name type="scientific">Clohesyomyces aquaticus</name>
    <dbReference type="NCBI Taxonomy" id="1231657"/>
    <lineage>
        <taxon>Eukaryota</taxon>
        <taxon>Fungi</taxon>
        <taxon>Dikarya</taxon>
        <taxon>Ascomycota</taxon>
        <taxon>Pezizomycotina</taxon>
        <taxon>Dothideomycetes</taxon>
        <taxon>Pleosporomycetidae</taxon>
        <taxon>Pleosporales</taxon>
        <taxon>Lindgomycetaceae</taxon>
        <taxon>Clohesyomyces</taxon>
    </lineage>
</organism>
<protein>
    <submittedName>
        <fullName evidence="2">Uncharacterized protein</fullName>
    </submittedName>
</protein>
<accession>A0A1Y1ZJC0</accession>
<feature type="region of interest" description="Disordered" evidence="1">
    <location>
        <begin position="1"/>
        <end position="89"/>
    </location>
</feature>
<comment type="caution">
    <text evidence="2">The sequence shown here is derived from an EMBL/GenBank/DDBJ whole genome shotgun (WGS) entry which is preliminary data.</text>
</comment>
<gene>
    <name evidence="2" type="ORF">BCR34DRAFT_567032</name>
</gene>
<reference evidence="2 3" key="1">
    <citation type="submission" date="2016-07" db="EMBL/GenBank/DDBJ databases">
        <title>Pervasive Adenine N6-methylation of Active Genes in Fungi.</title>
        <authorList>
            <consortium name="DOE Joint Genome Institute"/>
            <person name="Mondo S.J."/>
            <person name="Dannebaum R.O."/>
            <person name="Kuo R.C."/>
            <person name="Labutti K."/>
            <person name="Haridas S."/>
            <person name="Kuo A."/>
            <person name="Salamov A."/>
            <person name="Ahrendt S.R."/>
            <person name="Lipzen A."/>
            <person name="Sullivan W."/>
            <person name="Andreopoulos W.B."/>
            <person name="Clum A."/>
            <person name="Lindquist E."/>
            <person name="Daum C."/>
            <person name="Ramamoorthy G.K."/>
            <person name="Gryganskyi A."/>
            <person name="Culley D."/>
            <person name="Magnuson J.K."/>
            <person name="James T.Y."/>
            <person name="O'Malley M.A."/>
            <person name="Stajich J.E."/>
            <person name="Spatafora J.W."/>
            <person name="Visel A."/>
            <person name="Grigoriev I.V."/>
        </authorList>
    </citation>
    <scope>NUCLEOTIDE SEQUENCE [LARGE SCALE GENOMIC DNA]</scope>
    <source>
        <strain evidence="2 3">CBS 115471</strain>
    </source>
</reference>
<dbReference type="Proteomes" id="UP000193144">
    <property type="component" value="Unassembled WGS sequence"/>
</dbReference>
<sequence>MDIASSTIHTRQLVPSKLTDTHRAKPRKRKDAHSLQPTHHTHFPANSTPPHNRSHCPELTHHPSISAMCLQSPAGPTLLLGHKSRWQGP</sequence>
<name>A0A1Y1ZJC0_9PLEO</name>